<protein>
    <submittedName>
        <fullName evidence="4">Uncharacterized protein</fullName>
    </submittedName>
</protein>
<organism evidence="4 16">
    <name type="scientific">Lactobacillus crispatus</name>
    <dbReference type="NCBI Taxonomy" id="47770"/>
    <lineage>
        <taxon>Bacteria</taxon>
        <taxon>Bacillati</taxon>
        <taxon>Bacillota</taxon>
        <taxon>Bacilli</taxon>
        <taxon>Lactobacillales</taxon>
        <taxon>Lactobacillaceae</taxon>
        <taxon>Lactobacillus</taxon>
    </lineage>
</organism>
<dbReference type="EMBL" id="MKXG01000136">
    <property type="protein sequence ID" value="PJZ16560.1"/>
    <property type="molecule type" value="Genomic_DNA"/>
</dbReference>
<feature type="transmembrane region" description="Helical" evidence="1">
    <location>
        <begin position="43"/>
        <end position="62"/>
    </location>
</feature>
<dbReference type="EMBL" id="LJGP01000034">
    <property type="protein sequence ID" value="KWU03326.1"/>
    <property type="molecule type" value="Genomic_DNA"/>
</dbReference>
<reference evidence="2" key="10">
    <citation type="journal article" date="2021" name="PeerJ">
        <title>Extensive microbial diversity within the chicken gut microbiome revealed by metagenomics and culture.</title>
        <authorList>
            <person name="Gilroy R."/>
            <person name="Ravi A."/>
            <person name="Getino M."/>
            <person name="Pursley I."/>
            <person name="Horton D.L."/>
            <person name="Alikhan N.F."/>
            <person name="Baker D."/>
            <person name="Gharbi K."/>
            <person name="Hall N."/>
            <person name="Watson M."/>
            <person name="Adriaenssens E.M."/>
            <person name="Foster-Nyarko E."/>
            <person name="Jarju S."/>
            <person name="Secka A."/>
            <person name="Antonio M."/>
            <person name="Oren A."/>
            <person name="Chaudhuri R.R."/>
            <person name="La Ragione R."/>
            <person name="Hildebrand F."/>
            <person name="Pallen M.J."/>
        </authorList>
    </citation>
    <scope>NUCLEOTIDE SEQUENCE</scope>
    <source>
        <strain evidence="2">CHK194-22301</strain>
    </source>
</reference>
<evidence type="ECO:0000313" key="13">
    <source>
        <dbReference type="EMBL" id="QLL74840.1"/>
    </source>
</evidence>
<evidence type="ECO:0000313" key="10">
    <source>
        <dbReference type="EMBL" id="MYN52759.1"/>
    </source>
</evidence>
<evidence type="ECO:0000313" key="18">
    <source>
        <dbReference type="Proteomes" id="UP000235119"/>
    </source>
</evidence>
<evidence type="ECO:0000313" key="24">
    <source>
        <dbReference type="Proteomes" id="UP001434419"/>
    </source>
</evidence>
<dbReference type="EMBL" id="JACCPP010000026">
    <property type="protein sequence ID" value="MBI1708854.1"/>
    <property type="molecule type" value="Genomic_DNA"/>
</dbReference>
<reference evidence="7" key="13">
    <citation type="submission" date="2023-08" db="EMBL/GenBank/DDBJ databases">
        <title>Lactobacillus from the Female Urinary Tract.</title>
        <authorList>
            <person name="Stegman N."/>
            <person name="Jackson B."/>
            <person name="Steiling M."/>
            <person name="Sedano C."/>
            <person name="Wolfe A."/>
            <person name="Putonti C."/>
        </authorList>
    </citation>
    <scope>NUCLEOTIDE SEQUENCE</scope>
    <source>
        <strain evidence="7">UMB5661</strain>
    </source>
</reference>
<evidence type="ECO:0000313" key="20">
    <source>
        <dbReference type="Proteomes" id="UP000295195"/>
    </source>
</evidence>
<dbReference type="PATRIC" id="fig|47770.28.peg.1075"/>
<dbReference type="Proteomes" id="UP000510660">
    <property type="component" value="Chromosome"/>
</dbReference>
<evidence type="ECO:0000313" key="2">
    <source>
        <dbReference type="EMBL" id="HJF09270.1"/>
    </source>
</evidence>
<keyword evidence="1" id="KW-0812">Transmembrane</keyword>
<sequence length="63" mass="7187">MLVIGIICLVVAAISYFKYLSEKNGQANQKQAENKNEAKWQRTLAIIFLVFGILLIGYWIALR</sequence>
<dbReference type="Proteomes" id="UP001434419">
    <property type="component" value="Unassembled WGS sequence"/>
</dbReference>
<dbReference type="EMBL" id="WWFF01000001">
    <property type="protein sequence ID" value="MYN52759.1"/>
    <property type="molecule type" value="Genomic_DNA"/>
</dbReference>
<reference evidence="15 20" key="3">
    <citation type="submission" date="2017-06" db="EMBL/GenBank/DDBJ databases">
        <authorList>
            <person name="Swanenburg J."/>
            <person name="Kort R."/>
        </authorList>
    </citation>
    <scope>NUCLEOTIDE SEQUENCE [LARGE SCALE GENOMIC DNA]</scope>
    <source>
        <strain evidence="15 20">RL05</strain>
    </source>
</reference>
<evidence type="ECO:0000313" key="9">
    <source>
        <dbReference type="EMBL" id="MES5150173.1"/>
    </source>
</evidence>
<keyword evidence="1" id="KW-1133">Transmembrane helix</keyword>
<evidence type="ECO:0000313" key="19">
    <source>
        <dbReference type="Proteomes" id="UP000289808"/>
    </source>
</evidence>
<dbReference type="EMBL" id="PKIW01000029">
    <property type="protein sequence ID" value="PLT11087.1"/>
    <property type="molecule type" value="Genomic_DNA"/>
</dbReference>
<dbReference type="Proteomes" id="UP001230300">
    <property type="component" value="Unassembled WGS sequence"/>
</dbReference>
<dbReference type="Proteomes" id="UP000324504">
    <property type="component" value="Unassembled WGS sequence"/>
</dbReference>
<dbReference type="Proteomes" id="UP000067598">
    <property type="component" value="Unassembled WGS sequence"/>
</dbReference>
<reference evidence="5" key="9">
    <citation type="submission" date="2020-07" db="EMBL/GenBank/DDBJ databases">
        <title>Comparative genomics analyses of Lactobacillus crispatus isolated from different ecological niches.</title>
        <authorList>
            <person name="Mancino W."/>
            <person name="Mancabelli L."/>
            <person name="Lugli G.A."/>
            <person name="Milani C."/>
            <person name="Viappiani A."/>
            <person name="Anzalone R."/>
            <person name="Longhi G."/>
            <person name="Ventura M."/>
            <person name="Turroni F."/>
        </authorList>
    </citation>
    <scope>NUCLEOTIDE SEQUENCE</scope>
    <source>
        <strain evidence="5">LB65</strain>
    </source>
</reference>
<evidence type="ECO:0000313" key="8">
    <source>
        <dbReference type="EMBL" id="MES5148355.1"/>
    </source>
</evidence>
<dbReference type="Proteomes" id="UP000784793">
    <property type="component" value="Unassembled WGS sequence"/>
</dbReference>
<reference evidence="2" key="11">
    <citation type="submission" date="2021-09" db="EMBL/GenBank/DDBJ databases">
        <authorList>
            <person name="Gilroy R."/>
        </authorList>
    </citation>
    <scope>NUCLEOTIDE SEQUENCE</scope>
    <source>
        <strain evidence="2">CHK194-22301</strain>
    </source>
</reference>
<dbReference type="Proteomes" id="UP000295195">
    <property type="component" value="Unassembled WGS sequence"/>
</dbReference>
<dbReference type="EMBL" id="JAVTXN010000010">
    <property type="protein sequence ID" value="MDT9609104.1"/>
    <property type="molecule type" value="Genomic_DNA"/>
</dbReference>
<evidence type="ECO:0000256" key="1">
    <source>
        <dbReference type="SAM" id="Phobius"/>
    </source>
</evidence>
<evidence type="ECO:0000313" key="11">
    <source>
        <dbReference type="EMBL" id="PJZ16560.1"/>
    </source>
</evidence>
<evidence type="ECO:0000313" key="15">
    <source>
        <dbReference type="EMBL" id="TDN29808.1"/>
    </source>
</evidence>
<dbReference type="EMBL" id="NKLP01000174">
    <property type="protein sequence ID" value="TDN29808.1"/>
    <property type="molecule type" value="Genomic_DNA"/>
</dbReference>
<reference evidence="10 22" key="8">
    <citation type="submission" date="2020-01" db="EMBL/GenBank/DDBJ databases">
        <title>Vaginal microbiome of pregnant Indian women: Insights into the genome of dominants Lactobacillus species.</title>
        <authorList>
            <person name="Das B."/>
            <person name="Mehta O."/>
            <person name="Ghosh T.S."/>
            <person name="Kothidar A."/>
            <person name="Gowtham M.R."/>
            <person name="Mitra R."/>
            <person name="Kshetrapal P."/>
            <person name="Wadhwa N."/>
            <person name="Thiruvengadam R."/>
            <person name="Nair G.B."/>
            <person name="Bhatnagar S."/>
            <person name="Pore S."/>
        </authorList>
    </citation>
    <scope>NUCLEOTIDE SEQUENCE [LARGE SCALE GENOMIC DNA]</scope>
    <source>
        <strain evidence="10 22">Indica2</strain>
    </source>
</reference>
<evidence type="ECO:0000313" key="7">
    <source>
        <dbReference type="EMBL" id="MDT9609104.1"/>
    </source>
</evidence>
<dbReference type="Proteomes" id="UP001253287">
    <property type="component" value="Unassembled WGS sequence"/>
</dbReference>
<gene>
    <name evidence="8" type="ORF">ABVC42_00035</name>
    <name evidence="9" type="ORF">ABVC42_09685</name>
    <name evidence="4" type="ORF">AEL95_08020</name>
    <name evidence="11" type="ORF">BHU41_08775</name>
    <name evidence="15" type="ORF">CEE75_09705</name>
    <name evidence="12" type="ORF">CYJ79_06765</name>
    <name evidence="14" type="ORF">ERD32_12010</name>
    <name evidence="3" type="ORF">F1C09_06450</name>
    <name evidence="10" type="ORF">GTK63_00190</name>
    <name evidence="13" type="ORF">GTO85_11120</name>
    <name evidence="5" type="ORF">HYQ56_1842</name>
    <name evidence="2" type="ORF">K8V23_00460</name>
    <name evidence="6" type="ORF">QP235_05175</name>
    <name evidence="7" type="ORF">RON39_03020</name>
</gene>
<reference evidence="3 21" key="6">
    <citation type="submission" date="2019-09" db="EMBL/GenBank/DDBJ databases">
        <title>Comparative analysis of L. crispatus genomes revealed niche specific adaptation to different host and body sites.</title>
        <authorList>
            <person name="Pan M."/>
            <person name="Hidalgo-Cantabrana C."/>
            <person name="Barrangou R."/>
        </authorList>
    </citation>
    <scope>NUCLEOTIDE SEQUENCE [LARGE SCALE GENOMIC DNA]</scope>
    <source>
        <strain evidence="3 21">NCK2488</strain>
    </source>
</reference>
<dbReference type="Proteomes" id="UP000460132">
    <property type="component" value="Unassembled WGS sequence"/>
</dbReference>
<dbReference type="Proteomes" id="UP001194414">
    <property type="component" value="Unassembled WGS sequence"/>
</dbReference>
<dbReference type="EMBL" id="JBETVU010000003">
    <property type="protein sequence ID" value="MES5148355.1"/>
    <property type="molecule type" value="Genomic_DNA"/>
</dbReference>
<dbReference type="EMBL" id="JASOGN010000016">
    <property type="protein sequence ID" value="MDK6502592.1"/>
    <property type="molecule type" value="Genomic_DNA"/>
</dbReference>
<dbReference type="Proteomes" id="UP000289808">
    <property type="component" value="Unassembled WGS sequence"/>
</dbReference>
<evidence type="ECO:0000313" key="6">
    <source>
        <dbReference type="EMBL" id="MDK6502592.1"/>
    </source>
</evidence>
<evidence type="ECO:0000313" key="21">
    <source>
        <dbReference type="Proteomes" id="UP000324504"/>
    </source>
</evidence>
<dbReference type="EMBL" id="CP047415">
    <property type="protein sequence ID" value="QLL74840.1"/>
    <property type="molecule type" value="Genomic_DNA"/>
</dbReference>
<evidence type="ECO:0000313" key="22">
    <source>
        <dbReference type="Proteomes" id="UP000460132"/>
    </source>
</evidence>
<reference evidence="11 17" key="2">
    <citation type="submission" date="2016-10" db="EMBL/GenBank/DDBJ databases">
        <title>WGS of isloates from the oral cavity of healthy individuals.</title>
        <authorList>
            <person name="Sharma S."/>
            <person name="Pal V.K."/>
            <person name="Patil P.B."/>
            <person name="Korpole S."/>
            <person name="Grover V."/>
        </authorList>
    </citation>
    <scope>NUCLEOTIDE SEQUENCE [LARGE SCALE GENOMIC DNA]</scope>
    <source>
        <strain evidence="11 17">DISK12</strain>
    </source>
</reference>
<evidence type="ECO:0000313" key="4">
    <source>
        <dbReference type="EMBL" id="KWU03326.1"/>
    </source>
</evidence>
<evidence type="ECO:0000313" key="14">
    <source>
        <dbReference type="EMBL" id="RXF54138.1"/>
    </source>
</evidence>
<evidence type="ECO:0000313" key="3">
    <source>
        <dbReference type="EMBL" id="KAA8812422.1"/>
    </source>
</evidence>
<evidence type="ECO:0000313" key="12">
    <source>
        <dbReference type="EMBL" id="PLT11087.1"/>
    </source>
</evidence>
<proteinExistence type="predicted"/>
<reference evidence="8" key="14">
    <citation type="submission" date="2024-06" db="EMBL/GenBank/DDBJ databases">
        <title>Vaginal Lactobacillus fatty acid response mechanisms reveal a metabolite-targeted strategy for bacterial vaginosis treatment.</title>
        <authorList>
            <person name="Zhu M."/>
            <person name="Blainey P.C."/>
            <person name="Bloom S.M."/>
            <person name="Kwon D.S."/>
        </authorList>
    </citation>
    <scope>NUCLEOTIDE SEQUENCE</scope>
    <source>
        <strain evidence="8">194_F1_1</strain>
    </source>
</reference>
<evidence type="ECO:0000313" key="17">
    <source>
        <dbReference type="Proteomes" id="UP000231914"/>
    </source>
</evidence>
<keyword evidence="1" id="KW-0472">Membrane</keyword>
<evidence type="ECO:0000313" key="23">
    <source>
        <dbReference type="Proteomes" id="UP000510660"/>
    </source>
</evidence>
<dbReference type="STRING" id="47770.GCA_001567095_01830"/>
<dbReference type="AlphaFoldDB" id="A0A109DI82"/>
<dbReference type="Proteomes" id="UP000231914">
    <property type="component" value="Unassembled WGS sequence"/>
</dbReference>
<name>A0A109DI82_9LACO</name>
<reference evidence="12 18" key="4">
    <citation type="submission" date="2017-12" db="EMBL/GenBank/DDBJ databases">
        <title>Phylogenetic diversity of female urinary microbiome.</title>
        <authorList>
            <person name="Thomas-White K."/>
            <person name="Wolfe A.J."/>
        </authorList>
    </citation>
    <scope>NUCLEOTIDE SEQUENCE [LARGE SCALE GENOMIC DNA]</scope>
    <source>
        <strain evidence="12 18">UMB0085</strain>
    </source>
</reference>
<dbReference type="RefSeq" id="WP_005720094.1">
    <property type="nucleotide sequence ID" value="NZ_AP025162.1"/>
</dbReference>
<reference evidence="13 23" key="7">
    <citation type="submission" date="2020-01" db="EMBL/GenBank/DDBJ databases">
        <title>Complete and circular genome sequences of six lactobacillus isolates from horses.</title>
        <authorList>
            <person name="Hassan H.M."/>
        </authorList>
    </citation>
    <scope>NUCLEOTIDE SEQUENCE [LARGE SCALE GENOMIC DNA]</scope>
    <source>
        <strain evidence="13 23">1D</strain>
    </source>
</reference>
<reference evidence="4 16" key="1">
    <citation type="journal article" date="2016" name="Microbiology (Mosc.)">
        <title>Comparison of Lactobacillus crispatus isolates from Lactobacillus-dominated vaginal microbiomes with isolates from microbiomes containing bacterial vaginosis-associated bacteria.</title>
        <authorList>
            <person name="Abdelmaksoud A.A."/>
            <person name="Koparde V.N."/>
            <person name="Sheth N.U."/>
            <person name="Serrano M.G."/>
            <person name="Glascock A.L."/>
            <person name="Fettweis J.M."/>
            <person name="Strauss Iii J.F."/>
            <person name="Buck G.A."/>
            <person name="Jefferson K.K."/>
        </authorList>
    </citation>
    <scope>NUCLEOTIDE SEQUENCE [LARGE SCALE GENOMIC DNA]</scope>
    <source>
        <strain evidence="4 16">VMC3</strain>
    </source>
</reference>
<dbReference type="Proteomes" id="UP000235119">
    <property type="component" value="Unassembled WGS sequence"/>
</dbReference>
<dbReference type="EMBL" id="JBETVU010000012">
    <property type="protein sequence ID" value="MES5150173.1"/>
    <property type="molecule type" value="Genomic_DNA"/>
</dbReference>
<accession>A0A109DI82</accession>
<evidence type="ECO:0000313" key="5">
    <source>
        <dbReference type="EMBL" id="MBI1708854.1"/>
    </source>
</evidence>
<keyword evidence="24" id="KW-1185">Reference proteome</keyword>
<dbReference type="EMBL" id="VUAV01000033">
    <property type="protein sequence ID" value="KAA8812422.1"/>
    <property type="molecule type" value="Genomic_DNA"/>
</dbReference>
<evidence type="ECO:0000313" key="16">
    <source>
        <dbReference type="Proteomes" id="UP000067598"/>
    </source>
</evidence>
<reference evidence="6" key="12">
    <citation type="submission" date="2023-05" db="EMBL/GenBank/DDBJ databases">
        <title>Cataloging the Phylogenetic Diversity of Human Bladder Bacteria.</title>
        <authorList>
            <person name="Du J."/>
        </authorList>
    </citation>
    <scope>NUCLEOTIDE SEQUENCE</scope>
    <source>
        <strain evidence="6">UMB9226</strain>
    </source>
</reference>
<dbReference type="EMBL" id="SCLX01000130">
    <property type="protein sequence ID" value="RXF54138.1"/>
    <property type="molecule type" value="Genomic_DNA"/>
</dbReference>
<reference evidence="14 19" key="5">
    <citation type="submission" date="2019-01" db="EMBL/GenBank/DDBJ databases">
        <title>The genome sequence of Lactobacillus crispatus L49.</title>
        <authorList>
            <person name="Zhong J."/>
            <person name="Zhang J."/>
        </authorList>
    </citation>
    <scope>NUCLEOTIDE SEQUENCE [LARGE SCALE GENOMIC DNA]</scope>
    <source>
        <strain evidence="14 19">L49</strain>
    </source>
</reference>
<dbReference type="EMBL" id="DYXB01000009">
    <property type="protein sequence ID" value="HJF09270.1"/>
    <property type="molecule type" value="Genomic_DNA"/>
</dbReference>